<dbReference type="EMBL" id="CM007382">
    <property type="protein sequence ID" value="ONK78663.1"/>
    <property type="molecule type" value="Genomic_DNA"/>
</dbReference>
<sequence>MIASSLSPSAFLLSHPRNPQNPNKTLISSPKPRRTPRKNHLRPKLPPKPPAPFENPKIPLPVQEQEALESVEELAFQSQTQALGPLPAPSPSSSILDLAFRFAALLAVQTAVAVWFFGRSGGFCIEPEEESSDLGARVRVVEKDAERGEEMNKASDFDGMVMEIREMAREAREREAKEREGEEAEEERILGGVSSEKEELNKVLGSRRRRLGFVKSNVVRRKNVGKGFNGAKKMEGSSDGDNGGVQQILHQNPLRESPDLQEPQRSTLVLSDLTEESSDADESMAFPYEKLSSVGNLQSSQETVERSKSGHGMSQLNHRKKQRKVRIKQRSKEGKHPSSTKSSNVNVSPEFHPQTKKVGKSSVSKYKDGISHQMKKPWWLQLPFVLAILMRRGSDRSCPKGLYSLQMDSPSDDEGSTSYTVVFQNQGDATNFCYLLESFFGELDDFCADVVPLTIGELEEGVRSRELKVIVVKKGQLQLYAGKPLAEVEATLRSLL</sequence>
<name>A0A5P1FLQ7_ASPOF</name>
<keyword evidence="3" id="KW-1185">Reference proteome</keyword>
<organism evidence="2 3">
    <name type="scientific">Asparagus officinalis</name>
    <name type="common">Garden asparagus</name>
    <dbReference type="NCBI Taxonomy" id="4686"/>
    <lineage>
        <taxon>Eukaryota</taxon>
        <taxon>Viridiplantae</taxon>
        <taxon>Streptophyta</taxon>
        <taxon>Embryophyta</taxon>
        <taxon>Tracheophyta</taxon>
        <taxon>Spermatophyta</taxon>
        <taxon>Magnoliopsida</taxon>
        <taxon>Liliopsida</taxon>
        <taxon>Asparagales</taxon>
        <taxon>Asparagaceae</taxon>
        <taxon>Asparagoideae</taxon>
        <taxon>Asparagus</taxon>
    </lineage>
</organism>
<dbReference type="Proteomes" id="UP000243459">
    <property type="component" value="Chromosome 2"/>
</dbReference>
<gene>
    <name evidence="2" type="ORF">A4U43_C02F21150</name>
</gene>
<feature type="region of interest" description="Disordered" evidence="1">
    <location>
        <begin position="224"/>
        <end position="246"/>
    </location>
</feature>
<evidence type="ECO:0000256" key="1">
    <source>
        <dbReference type="SAM" id="MobiDB-lite"/>
    </source>
</evidence>
<feature type="compositionally biased region" description="Basic residues" evidence="1">
    <location>
        <begin position="317"/>
        <end position="329"/>
    </location>
</feature>
<evidence type="ECO:0000313" key="2">
    <source>
        <dbReference type="EMBL" id="ONK78663.1"/>
    </source>
</evidence>
<feature type="compositionally biased region" description="Basic residues" evidence="1">
    <location>
        <begin position="31"/>
        <end position="45"/>
    </location>
</feature>
<dbReference type="AlphaFoldDB" id="A0A5P1FLQ7"/>
<feature type="compositionally biased region" description="Polar residues" evidence="1">
    <location>
        <begin position="17"/>
        <end position="28"/>
    </location>
</feature>
<dbReference type="OMA" id="WESSTEV"/>
<feature type="compositionally biased region" description="Polar residues" evidence="1">
    <location>
        <begin position="293"/>
        <end position="302"/>
    </location>
</feature>
<dbReference type="PANTHER" id="PTHR34962:SF3">
    <property type="entry name" value="ABC SUBFAMILY C PROTEIN"/>
    <property type="match status" value="1"/>
</dbReference>
<protein>
    <submittedName>
        <fullName evidence="2">Uncharacterized protein</fullName>
    </submittedName>
</protein>
<dbReference type="OrthoDB" id="1894577at2759"/>
<feature type="region of interest" description="Disordered" evidence="1">
    <location>
        <begin position="1"/>
        <end position="58"/>
    </location>
</feature>
<feature type="compositionally biased region" description="Low complexity" evidence="1">
    <location>
        <begin position="1"/>
        <end position="14"/>
    </location>
</feature>
<feature type="region of interest" description="Disordered" evidence="1">
    <location>
        <begin position="292"/>
        <end position="362"/>
    </location>
</feature>
<reference evidence="3" key="1">
    <citation type="journal article" date="2017" name="Nat. Commun.">
        <title>The asparagus genome sheds light on the origin and evolution of a young Y chromosome.</title>
        <authorList>
            <person name="Harkess A."/>
            <person name="Zhou J."/>
            <person name="Xu C."/>
            <person name="Bowers J.E."/>
            <person name="Van der Hulst R."/>
            <person name="Ayyampalayam S."/>
            <person name="Mercati F."/>
            <person name="Riccardi P."/>
            <person name="McKain M.R."/>
            <person name="Kakrana A."/>
            <person name="Tang H."/>
            <person name="Ray J."/>
            <person name="Groenendijk J."/>
            <person name="Arikit S."/>
            <person name="Mathioni S.M."/>
            <person name="Nakano M."/>
            <person name="Shan H."/>
            <person name="Telgmann-Rauber A."/>
            <person name="Kanno A."/>
            <person name="Yue Z."/>
            <person name="Chen H."/>
            <person name="Li W."/>
            <person name="Chen Y."/>
            <person name="Xu X."/>
            <person name="Zhang Y."/>
            <person name="Luo S."/>
            <person name="Chen H."/>
            <person name="Gao J."/>
            <person name="Mao Z."/>
            <person name="Pires J.C."/>
            <person name="Luo M."/>
            <person name="Kudrna D."/>
            <person name="Wing R.A."/>
            <person name="Meyers B.C."/>
            <person name="Yi K."/>
            <person name="Kong H."/>
            <person name="Lavrijsen P."/>
            <person name="Sunseri F."/>
            <person name="Falavigna A."/>
            <person name="Ye Y."/>
            <person name="Leebens-Mack J.H."/>
            <person name="Chen G."/>
        </authorList>
    </citation>
    <scope>NUCLEOTIDE SEQUENCE [LARGE SCALE GENOMIC DNA]</scope>
    <source>
        <strain evidence="3">cv. DH0086</strain>
    </source>
</reference>
<accession>A0A5P1FLQ7</accession>
<feature type="compositionally biased region" description="Polar residues" evidence="1">
    <location>
        <begin position="337"/>
        <end position="347"/>
    </location>
</feature>
<proteinExistence type="predicted"/>
<dbReference type="Gramene" id="ONK78663">
    <property type="protein sequence ID" value="ONK78663"/>
    <property type="gene ID" value="A4U43_C02F21150"/>
</dbReference>
<dbReference type="PANTHER" id="PTHR34962">
    <property type="entry name" value="EMBRYO DEFECTIVE 1703-RELATED"/>
    <property type="match status" value="1"/>
</dbReference>
<evidence type="ECO:0000313" key="3">
    <source>
        <dbReference type="Proteomes" id="UP000243459"/>
    </source>
</evidence>